<sequence>MGLTPVGFPIPGVDGYHRRLAGAAKTGSVLYIRHGAAGEGHHPISLRDGNGEMLPVDQIPANGMPLTHVAPSVAEGVVLVEQIIFAIRVNETIGIVHPVLGGGVK</sequence>
<name>A0A450V5V1_9GAMM</name>
<evidence type="ECO:0000313" key="3">
    <source>
        <dbReference type="EMBL" id="VFK00174.1"/>
    </source>
</evidence>
<protein>
    <submittedName>
        <fullName evidence="3">Uncharacterized protein</fullName>
    </submittedName>
</protein>
<reference evidence="3" key="1">
    <citation type="submission" date="2019-02" db="EMBL/GenBank/DDBJ databases">
        <authorList>
            <person name="Gruber-Vodicka R. H."/>
            <person name="Seah K. B. B."/>
        </authorList>
    </citation>
    <scope>NUCLEOTIDE SEQUENCE</scope>
    <source>
        <strain evidence="3">BECK_SA2B12</strain>
        <strain evidence="1">BECK_SA2B15</strain>
        <strain evidence="2">BECK_SA2B20</strain>
    </source>
</reference>
<dbReference type="AlphaFoldDB" id="A0A450V5V1"/>
<proteinExistence type="predicted"/>
<evidence type="ECO:0000313" key="2">
    <source>
        <dbReference type="EMBL" id="VFJ93361.1"/>
    </source>
</evidence>
<dbReference type="EMBL" id="CAADFJ010000041">
    <property type="protein sequence ID" value="VFK00174.1"/>
    <property type="molecule type" value="Genomic_DNA"/>
</dbReference>
<gene>
    <name evidence="1" type="ORF">BECKH772A_GA0070896_100443</name>
    <name evidence="2" type="ORF">BECKH772B_GA0070898_100433</name>
    <name evidence="3" type="ORF">BECKH772C_GA0070978_100413</name>
</gene>
<organism evidence="3">
    <name type="scientific">Candidatus Kentrum eta</name>
    <dbReference type="NCBI Taxonomy" id="2126337"/>
    <lineage>
        <taxon>Bacteria</taxon>
        <taxon>Pseudomonadati</taxon>
        <taxon>Pseudomonadota</taxon>
        <taxon>Gammaproteobacteria</taxon>
        <taxon>Candidatus Kentrum</taxon>
    </lineage>
</organism>
<evidence type="ECO:0000313" key="1">
    <source>
        <dbReference type="EMBL" id="VFJ92482.1"/>
    </source>
</evidence>
<accession>A0A450V5V1</accession>
<dbReference type="EMBL" id="CAADFG010000044">
    <property type="protein sequence ID" value="VFJ92482.1"/>
    <property type="molecule type" value="Genomic_DNA"/>
</dbReference>
<dbReference type="EMBL" id="CAADFI010000043">
    <property type="protein sequence ID" value="VFJ93361.1"/>
    <property type="molecule type" value="Genomic_DNA"/>
</dbReference>